<feature type="domain" description="GYF" evidence="2">
    <location>
        <begin position="160"/>
        <end position="210"/>
    </location>
</feature>
<gene>
    <name evidence="3" type="ORF">AB1Y20_016682</name>
</gene>
<sequence length="818" mass="88220">MYTKEDMLEIYKRGHFKNEEFTERFNHVTNATTPEFLIPLSLLPISDEEREMRLNPVVREVPQHAGRGGRGGSYQEGGRGKGERGKGRGERAGSREAWGAPRSSGDARLWDGAANRWHGEEVRRGERISNGSDGAGRLAEPADAPPAAIAPLGILPPPPPREWFYRDLEQTVQGPFPEAQIADWFTMGYLPVDLPMRSADEPADHFTPLSVLTRGGAIDPPFVRAHRARAEYEERMRAGLSEKAREREEKAREVEAARAMEEAAARAREAEVLRQREAEEAARQREAEEARRQAEAEAKRRQALEAQRQAEAEAHRRMIEEARRQAEEEARREAEEVRRRALEEARRQAEEEARRHREELQLRLAAEAEQLARRQAEHAEIARRQAEELAMRQAAIDEAHRRQAEHEELARRQAEDMARRCAALEEQQRALARLPPAGSPGAGSALLAMLQGGPPADGFAAGGVGLFAAEPAAAAAAAGRRGRGVCSAALGTRRPSESDALGVAALGAGLSALGMHGEAAHDEGEAKGKGRGGEEEREAWPAAPPAWGWAPPPAGGARDARQLTLQQIQEQEELVRKQKQREAALAAAARPAAKAGGASAWGGGAIPPKPPPAAAAAAPPPPRAPPPPVDDGLLFEYSEPAPPPPPAAAAAGGKQKKKKGKSAEDAAAAAGGAADEEAVFGADSGMPPQMARWCEAQMHALTGGDDVTLAHFLYSLTNDDEIHSYLTMYLGESAAVASFAKEFTLRKRAARGTGESVEWKTAGRGGKAAAPEENWAEAGGKVGKRKGKNKMKAVDPSMLGYSVESSRIMQGELQSATW</sequence>
<name>A0AB34IDI7_PRYPA</name>
<feature type="compositionally biased region" description="Basic and acidic residues" evidence="1">
    <location>
        <begin position="78"/>
        <end position="94"/>
    </location>
</feature>
<feature type="region of interest" description="Disordered" evidence="1">
    <location>
        <begin position="596"/>
        <end position="670"/>
    </location>
</feature>
<dbReference type="PANTHER" id="PTHR12239">
    <property type="entry name" value="PROTEIN CBG20215-RELATED"/>
    <property type="match status" value="1"/>
</dbReference>
<accession>A0AB34IDI7</accession>
<feature type="compositionally biased region" description="Basic and acidic residues" evidence="1">
    <location>
        <begin position="518"/>
        <end position="534"/>
    </location>
</feature>
<dbReference type="Gene3D" id="3.30.1490.40">
    <property type="match status" value="1"/>
</dbReference>
<dbReference type="PANTHER" id="PTHR12239:SF41">
    <property type="entry name" value="MEMBRANE ASSOCIATED PROTEIN, PUTATIVE-RELATED"/>
    <property type="match status" value="1"/>
</dbReference>
<feature type="region of interest" description="Disordered" evidence="1">
    <location>
        <begin position="279"/>
        <end position="315"/>
    </location>
</feature>
<dbReference type="EMBL" id="JBGBPQ010000031">
    <property type="protein sequence ID" value="KAL1495822.1"/>
    <property type="molecule type" value="Genomic_DNA"/>
</dbReference>
<dbReference type="PROSITE" id="PS50829">
    <property type="entry name" value="GYF"/>
    <property type="match status" value="1"/>
</dbReference>
<feature type="compositionally biased region" description="Pro residues" evidence="1">
    <location>
        <begin position="607"/>
        <end position="629"/>
    </location>
</feature>
<feature type="region of interest" description="Disordered" evidence="1">
    <location>
        <begin position="756"/>
        <end position="790"/>
    </location>
</feature>
<protein>
    <recommendedName>
        <fullName evidence="2">GYF domain-containing protein</fullName>
    </recommendedName>
</protein>
<dbReference type="AlphaFoldDB" id="A0AB34IDI7"/>
<dbReference type="InterPro" id="IPR052293">
    <property type="entry name" value="SRRP"/>
</dbReference>
<evidence type="ECO:0000259" key="2">
    <source>
        <dbReference type="PROSITE" id="PS50829"/>
    </source>
</evidence>
<evidence type="ECO:0000256" key="1">
    <source>
        <dbReference type="SAM" id="MobiDB-lite"/>
    </source>
</evidence>
<feature type="region of interest" description="Disordered" evidence="1">
    <location>
        <begin position="57"/>
        <end position="106"/>
    </location>
</feature>
<keyword evidence="4" id="KW-1185">Reference proteome</keyword>
<proteinExistence type="predicted"/>
<dbReference type="Proteomes" id="UP001515480">
    <property type="component" value="Unassembled WGS sequence"/>
</dbReference>
<dbReference type="Pfam" id="PF02213">
    <property type="entry name" value="GYF"/>
    <property type="match status" value="1"/>
</dbReference>
<organism evidence="3 4">
    <name type="scientific">Prymnesium parvum</name>
    <name type="common">Toxic golden alga</name>
    <dbReference type="NCBI Taxonomy" id="97485"/>
    <lineage>
        <taxon>Eukaryota</taxon>
        <taxon>Haptista</taxon>
        <taxon>Haptophyta</taxon>
        <taxon>Prymnesiophyceae</taxon>
        <taxon>Prymnesiales</taxon>
        <taxon>Prymnesiaceae</taxon>
        <taxon>Prymnesium</taxon>
    </lineage>
</organism>
<feature type="compositionally biased region" description="Gly residues" evidence="1">
    <location>
        <begin position="66"/>
        <end position="77"/>
    </location>
</feature>
<evidence type="ECO:0000313" key="3">
    <source>
        <dbReference type="EMBL" id="KAL1495822.1"/>
    </source>
</evidence>
<dbReference type="SUPFAM" id="SSF55277">
    <property type="entry name" value="GYF domain"/>
    <property type="match status" value="1"/>
</dbReference>
<feature type="region of interest" description="Disordered" evidence="1">
    <location>
        <begin position="123"/>
        <end position="143"/>
    </location>
</feature>
<dbReference type="SMART" id="SM00444">
    <property type="entry name" value="GYF"/>
    <property type="match status" value="1"/>
</dbReference>
<feature type="region of interest" description="Disordered" evidence="1">
    <location>
        <begin position="516"/>
        <end position="559"/>
    </location>
</feature>
<reference evidence="3 4" key="1">
    <citation type="journal article" date="2024" name="Science">
        <title>Giant polyketide synthase enzymes in the biosynthesis of giant marine polyether toxins.</title>
        <authorList>
            <person name="Fallon T.R."/>
            <person name="Shende V.V."/>
            <person name="Wierzbicki I.H."/>
            <person name="Pendleton A.L."/>
            <person name="Watervoot N.F."/>
            <person name="Auber R.P."/>
            <person name="Gonzalez D.J."/>
            <person name="Wisecaver J.H."/>
            <person name="Moore B.S."/>
        </authorList>
    </citation>
    <scope>NUCLEOTIDE SEQUENCE [LARGE SCALE GENOMIC DNA]</scope>
    <source>
        <strain evidence="3 4">12B1</strain>
    </source>
</reference>
<comment type="caution">
    <text evidence="3">The sequence shown here is derived from an EMBL/GenBank/DDBJ whole genome shotgun (WGS) entry which is preliminary data.</text>
</comment>
<dbReference type="InterPro" id="IPR003169">
    <property type="entry name" value="GYF"/>
</dbReference>
<evidence type="ECO:0000313" key="4">
    <source>
        <dbReference type="Proteomes" id="UP001515480"/>
    </source>
</evidence>
<dbReference type="InterPro" id="IPR035445">
    <property type="entry name" value="GYF-like_dom_sf"/>
</dbReference>